<keyword evidence="3" id="KW-1185">Reference proteome</keyword>
<dbReference type="Proteomes" id="UP000305848">
    <property type="component" value="Unassembled WGS sequence"/>
</dbReference>
<feature type="region of interest" description="Disordered" evidence="1">
    <location>
        <begin position="1"/>
        <end position="29"/>
    </location>
</feature>
<protein>
    <submittedName>
        <fullName evidence="2">Uncharacterized protein</fullName>
    </submittedName>
</protein>
<dbReference type="OrthoDB" id="2987435at2"/>
<organism evidence="2 3">
    <name type="scientific">Ilyomonas limi</name>
    <dbReference type="NCBI Taxonomy" id="2575867"/>
    <lineage>
        <taxon>Bacteria</taxon>
        <taxon>Pseudomonadati</taxon>
        <taxon>Bacteroidota</taxon>
        <taxon>Chitinophagia</taxon>
        <taxon>Chitinophagales</taxon>
        <taxon>Chitinophagaceae</taxon>
        <taxon>Ilyomonas</taxon>
    </lineage>
</organism>
<accession>A0A4U3L8G3</accession>
<reference evidence="2 3" key="1">
    <citation type="submission" date="2019-05" db="EMBL/GenBank/DDBJ databases">
        <title>Panacibacter sp. strain 17mud1-8 Genome sequencing and assembly.</title>
        <authorList>
            <person name="Chhetri G."/>
        </authorList>
    </citation>
    <scope>NUCLEOTIDE SEQUENCE [LARGE SCALE GENOMIC DNA]</scope>
    <source>
        <strain evidence="2 3">17mud1-8</strain>
    </source>
</reference>
<dbReference type="EMBL" id="SZQL01000001">
    <property type="protein sequence ID" value="TKK71615.1"/>
    <property type="molecule type" value="Genomic_DNA"/>
</dbReference>
<name>A0A4U3L8G3_9BACT</name>
<sequence length="621" mass="71802">MGPIEPSNEAAPLRNENINNNEDKSNEQNNTENLLKSLKRLLELLNIKAVYYVDDENIKTIDFEVLSFVINTAVQNGKISELQKLQIEGLELDLPPEEVAGFFRPQWEEIENEKKKALFENIIAATTDNPSNIIDFKRSLRIKDLFPPDILIPVSPQEWDILKDKISFDNEVDNILVLFDQDLQHAGGKYFVTKGENLISEVKRNANRERIICTLLTHLIPDTNEELSYRKEVIEKKELQLQKDDFFPLTKKRIDDNVLFCDGIKKALLNTFCERIKNNSVNIIEQAYKNVKDQIENMDTYAFDHMILRSSYDEGVWEMETLFRISKSLYDNEVKSLMIHKSYPKEVNKQIKEAKALSDIRFSVDPNVLPYTKAFKLRHHEIYEPGSIINPLHLPLENGDIFSISEGEGKGFDYILIAQECDLMMRTNPLGVRPRAKYGTLLKLDINSKEKAEKKMQEQKDSSGKFNLYYIEEGTDKIGIVNFGNNFLADLDVLDLAVFNVEGKTTINLNNSFDVDLVSANWEHRYNKLKNKYITAAKQQELLLNELPKVNGNALKSFKEKIYLQVSPMKKVGLPETYKENVFSFGLKRRLRFKAFGAKLLLDKYYKYLSRSAELHDFAVH</sequence>
<evidence type="ECO:0000256" key="1">
    <source>
        <dbReference type="SAM" id="MobiDB-lite"/>
    </source>
</evidence>
<comment type="caution">
    <text evidence="2">The sequence shown here is derived from an EMBL/GenBank/DDBJ whole genome shotgun (WGS) entry which is preliminary data.</text>
</comment>
<dbReference type="AlphaFoldDB" id="A0A4U3L8G3"/>
<gene>
    <name evidence="2" type="ORF">FC093_00910</name>
</gene>
<evidence type="ECO:0000313" key="3">
    <source>
        <dbReference type="Proteomes" id="UP000305848"/>
    </source>
</evidence>
<dbReference type="RefSeq" id="WP_137259855.1">
    <property type="nucleotide sequence ID" value="NZ_SZQL01000001.1"/>
</dbReference>
<proteinExistence type="predicted"/>
<evidence type="ECO:0000313" key="2">
    <source>
        <dbReference type="EMBL" id="TKK71615.1"/>
    </source>
</evidence>